<gene>
    <name evidence="3" type="ORF">NS506_01104</name>
    <name evidence="4" type="ORF">NSK11_contig00083-0006</name>
</gene>
<dbReference type="PANTHER" id="PTHR40763:SF4">
    <property type="entry name" value="DUF1707 DOMAIN-CONTAINING PROTEIN"/>
    <property type="match status" value="1"/>
</dbReference>
<reference evidence="4 5" key="2">
    <citation type="journal article" date="2016" name="Genome Announc.">
        <title>Draft Genome Sequence of Erythromycin- and Oxytetracycline-Sensitive Nocardia seriolae Strain U-1 (NBRC 110359).</title>
        <authorList>
            <person name="Imajoh M."/>
            <person name="Sukeda M."/>
            <person name="Shimizu M."/>
            <person name="Yamane J."/>
            <person name="Ohnishi K."/>
            <person name="Oshima S."/>
        </authorList>
    </citation>
    <scope>NUCLEOTIDE SEQUENCE [LARGE SCALE GENOMIC DNA]</scope>
    <source>
        <strain evidence="4 5">U-1</strain>
    </source>
</reference>
<evidence type="ECO:0000256" key="1">
    <source>
        <dbReference type="SAM" id="MobiDB-lite"/>
    </source>
</evidence>
<evidence type="ECO:0000313" key="4">
    <source>
        <dbReference type="EMBL" id="GAP30542.1"/>
    </source>
</evidence>
<accession>A0ABC9YYZ4</accession>
<keyword evidence="5" id="KW-1185">Reference proteome</keyword>
<feature type="domain" description="DUF1707" evidence="2">
    <location>
        <begin position="97"/>
        <end position="149"/>
    </location>
</feature>
<evidence type="ECO:0000259" key="2">
    <source>
        <dbReference type="Pfam" id="PF08044"/>
    </source>
</evidence>
<dbReference type="KEGG" id="nsr:NS506_01104"/>
<evidence type="ECO:0000313" key="5">
    <source>
        <dbReference type="Proteomes" id="UP000037179"/>
    </source>
</evidence>
<name>A0ABC9YYZ4_9NOCA</name>
<dbReference type="AlphaFoldDB" id="A0ABC9YYZ4"/>
<sequence length="356" mass="38001">MSSQSSGSAGDSAAAGRLRARDIDRVNARTLLDAAYEEGELGTEEYHQRSERAQRAQTLGELQRLIGDLQPSTKTGDLTPTARPRVRRHASGYPPGTRARDSDRQAACTLLDAGLADGQLSTEDHRTLTELAGGARTLGELSHLTDDLQRPAGARPDPVPPTSRRETWFTAGVVAASILVAVGTFLAVDRPASEPAGPPKVDLGIVKELVLPHPELTQADGLAYFRELYRTKFGDTVVDEAVIYPGYAVVTRAVQPNRKVRYNYRGGFDLGDQPQTRTPQTPTADLAALNVQAIAALLTQAPTLTKVDQGTVSHLGIEGSGTGPIVRIYVGNKAGENGYLEATLDGRITRTQAFGG</sequence>
<organism evidence="4 5">
    <name type="scientific">Nocardia seriolae</name>
    <dbReference type="NCBI Taxonomy" id="37332"/>
    <lineage>
        <taxon>Bacteria</taxon>
        <taxon>Bacillati</taxon>
        <taxon>Actinomycetota</taxon>
        <taxon>Actinomycetes</taxon>
        <taxon>Mycobacteriales</taxon>
        <taxon>Nocardiaceae</taxon>
        <taxon>Nocardia</taxon>
    </lineage>
</organism>
<evidence type="ECO:0000313" key="3">
    <source>
        <dbReference type="EMBL" id="APA95177.1"/>
    </source>
</evidence>
<proteinExistence type="predicted"/>
<dbReference type="GeneID" id="93371060"/>
<dbReference type="PANTHER" id="PTHR40763">
    <property type="entry name" value="MEMBRANE PROTEIN-RELATED"/>
    <property type="match status" value="1"/>
</dbReference>
<dbReference type="InterPro" id="IPR012551">
    <property type="entry name" value="DUF1707_SHOCT-like"/>
</dbReference>
<feature type="region of interest" description="Disordered" evidence="1">
    <location>
        <begin position="143"/>
        <end position="164"/>
    </location>
</feature>
<dbReference type="EMBL" id="BBYQ01000083">
    <property type="protein sequence ID" value="GAP30542.1"/>
    <property type="molecule type" value="Genomic_DNA"/>
</dbReference>
<dbReference type="EMBL" id="CP017839">
    <property type="protein sequence ID" value="APA95177.1"/>
    <property type="molecule type" value="Genomic_DNA"/>
</dbReference>
<dbReference type="Proteomes" id="UP000180166">
    <property type="component" value="Chromosome"/>
</dbReference>
<feature type="domain" description="DUF1707" evidence="2">
    <location>
        <begin position="18"/>
        <end position="70"/>
    </location>
</feature>
<dbReference type="Pfam" id="PF08044">
    <property type="entry name" value="DUF1707"/>
    <property type="match status" value="2"/>
</dbReference>
<reference evidence="3 6" key="3">
    <citation type="submission" date="2016-10" db="EMBL/GenBank/DDBJ databases">
        <title>Genome sequence of Nocardia seriolae strain EM150506, isolated from Anguila japonica.</title>
        <authorList>
            <person name="Han H.-J."/>
        </authorList>
    </citation>
    <scope>NUCLEOTIDE SEQUENCE [LARGE SCALE GENOMIC DNA]</scope>
    <source>
        <strain evidence="3 6">EM150506</strain>
    </source>
</reference>
<dbReference type="Proteomes" id="UP000037179">
    <property type="component" value="Unassembled WGS sequence"/>
</dbReference>
<evidence type="ECO:0000313" key="6">
    <source>
        <dbReference type="Proteomes" id="UP000180166"/>
    </source>
</evidence>
<protein>
    <recommendedName>
        <fullName evidence="2">DUF1707 domain-containing protein</fullName>
    </recommendedName>
</protein>
<reference evidence="5" key="1">
    <citation type="submission" date="2015-07" db="EMBL/GenBank/DDBJ databases">
        <title>Nocardia seriolae U-1 whole genome shotgun sequence.</title>
        <authorList>
            <person name="Imajoh M."/>
            <person name="Fukumoto Y."/>
            <person name="Sukeda M."/>
            <person name="Yamane J."/>
            <person name="Yamasaki K."/>
            <person name="Shimizu M."/>
            <person name="Ohnishi K."/>
            <person name="Oshima S."/>
        </authorList>
    </citation>
    <scope>NUCLEOTIDE SEQUENCE [LARGE SCALE GENOMIC DNA]</scope>
    <source>
        <strain evidence="5">U-1</strain>
    </source>
</reference>
<feature type="region of interest" description="Disordered" evidence="1">
    <location>
        <begin position="70"/>
        <end position="103"/>
    </location>
</feature>
<dbReference type="RefSeq" id="WP_052086701.1">
    <property type="nucleotide sequence ID" value="NZ_AP017900.1"/>
</dbReference>